<organism evidence="6 7">
    <name type="scientific">Citricoccus muralis</name>
    <dbReference type="NCBI Taxonomy" id="169134"/>
    <lineage>
        <taxon>Bacteria</taxon>
        <taxon>Bacillati</taxon>
        <taxon>Actinomycetota</taxon>
        <taxon>Actinomycetes</taxon>
        <taxon>Micrococcales</taxon>
        <taxon>Micrococcaceae</taxon>
        <taxon>Citricoccus</taxon>
    </lineage>
</organism>
<keyword evidence="3" id="KW-0238">DNA-binding</keyword>
<evidence type="ECO:0000259" key="5">
    <source>
        <dbReference type="PROSITE" id="PS50931"/>
    </source>
</evidence>
<dbReference type="PANTHER" id="PTHR30126:SF91">
    <property type="entry name" value="LYSR FAMILY TRANSCRIPTIONAL REGULATOR"/>
    <property type="match status" value="1"/>
</dbReference>
<dbReference type="PRINTS" id="PR00039">
    <property type="entry name" value="HTHLYSR"/>
</dbReference>
<protein>
    <submittedName>
        <fullName evidence="6">LysR family transcriptional regulator</fullName>
    </submittedName>
</protein>
<dbReference type="InterPro" id="IPR036388">
    <property type="entry name" value="WH-like_DNA-bd_sf"/>
</dbReference>
<accession>A0ABY8H720</accession>
<dbReference type="InterPro" id="IPR036390">
    <property type="entry name" value="WH_DNA-bd_sf"/>
</dbReference>
<evidence type="ECO:0000313" key="6">
    <source>
        <dbReference type="EMBL" id="WFP16831.1"/>
    </source>
</evidence>
<evidence type="ECO:0000256" key="2">
    <source>
        <dbReference type="ARBA" id="ARBA00023015"/>
    </source>
</evidence>
<evidence type="ECO:0000256" key="1">
    <source>
        <dbReference type="ARBA" id="ARBA00009437"/>
    </source>
</evidence>
<dbReference type="SUPFAM" id="SSF53850">
    <property type="entry name" value="Periplasmic binding protein-like II"/>
    <property type="match status" value="1"/>
</dbReference>
<dbReference type="InterPro" id="IPR005119">
    <property type="entry name" value="LysR_subst-bd"/>
</dbReference>
<feature type="domain" description="HTH lysR-type" evidence="5">
    <location>
        <begin position="1"/>
        <end position="54"/>
    </location>
</feature>
<dbReference type="CDD" id="cd05466">
    <property type="entry name" value="PBP2_LTTR_substrate"/>
    <property type="match status" value="1"/>
</dbReference>
<dbReference type="Gene3D" id="3.40.190.290">
    <property type="match status" value="1"/>
</dbReference>
<dbReference type="PROSITE" id="PS50931">
    <property type="entry name" value="HTH_LYSR"/>
    <property type="match status" value="1"/>
</dbReference>
<dbReference type="SUPFAM" id="SSF46785">
    <property type="entry name" value="Winged helix' DNA-binding domain"/>
    <property type="match status" value="1"/>
</dbReference>
<gene>
    <name evidence="6" type="ORF">P8192_01500</name>
</gene>
<comment type="similarity">
    <text evidence="1">Belongs to the LysR transcriptional regulatory family.</text>
</comment>
<proteinExistence type="inferred from homology"/>
<evidence type="ECO:0000256" key="4">
    <source>
        <dbReference type="ARBA" id="ARBA00023163"/>
    </source>
</evidence>
<keyword evidence="4" id="KW-0804">Transcription</keyword>
<dbReference type="PANTHER" id="PTHR30126">
    <property type="entry name" value="HTH-TYPE TRANSCRIPTIONAL REGULATOR"/>
    <property type="match status" value="1"/>
</dbReference>
<dbReference type="Proteomes" id="UP001219037">
    <property type="component" value="Chromosome"/>
</dbReference>
<evidence type="ECO:0000256" key="3">
    <source>
        <dbReference type="ARBA" id="ARBA00023125"/>
    </source>
</evidence>
<keyword evidence="2" id="KW-0805">Transcription regulation</keyword>
<dbReference type="RefSeq" id="WP_278157929.1">
    <property type="nucleotide sequence ID" value="NZ_CP121252.1"/>
</dbReference>
<dbReference type="Pfam" id="PF00126">
    <property type="entry name" value="HTH_1"/>
    <property type="match status" value="1"/>
</dbReference>
<dbReference type="EMBL" id="CP121252">
    <property type="protein sequence ID" value="WFP16831.1"/>
    <property type="molecule type" value="Genomic_DNA"/>
</dbReference>
<dbReference type="InterPro" id="IPR000847">
    <property type="entry name" value="LysR_HTH_N"/>
</dbReference>
<sequence length="294" mass="32188">MLRSFVAVVDEGTVSSAATELGITQPALSRQIRQLERTSGLELFRRSGSRLILTSEGTEFLKAARAVLQKLEHARRVAQQLVEGRLSTISIAAPETTLIDVVAPFVATFDDDDPVPSISEVVSAPDLDRLLPIVDLIVSARRPRTGVRSVPIAALPVWAYVPPGHRWSGRSTVGLKDLVSETLLVPSTSFRARNLLDSALEVAGLVPRRVVETQHGRVAQALAAAGRGVAVLSDDPWFDLVPLQVRANDQDLRVELFATWRHDHHADATLRQLAARLKEFCRAHFGETLTTPRN</sequence>
<reference evidence="6 7" key="1">
    <citation type="submission" date="2023-04" db="EMBL/GenBank/DDBJ databases">
        <title>Funneling lignin-derived compounds into biodiesel using alkali-halophilic Citricoccus sp. P2.</title>
        <authorList>
            <person name="Luo C.-B."/>
        </authorList>
    </citation>
    <scope>NUCLEOTIDE SEQUENCE [LARGE SCALE GENOMIC DNA]</scope>
    <source>
        <strain evidence="6 7">P2</strain>
    </source>
</reference>
<dbReference type="Pfam" id="PF03466">
    <property type="entry name" value="LysR_substrate"/>
    <property type="match status" value="1"/>
</dbReference>
<dbReference type="Gene3D" id="1.10.10.10">
    <property type="entry name" value="Winged helix-like DNA-binding domain superfamily/Winged helix DNA-binding domain"/>
    <property type="match status" value="1"/>
</dbReference>
<evidence type="ECO:0000313" key="7">
    <source>
        <dbReference type="Proteomes" id="UP001219037"/>
    </source>
</evidence>
<name>A0ABY8H720_9MICC</name>
<keyword evidence="7" id="KW-1185">Reference proteome</keyword>